<dbReference type="OrthoDB" id="10001926at2759"/>
<dbReference type="Gene3D" id="3.40.80.10">
    <property type="entry name" value="Peptidoglycan recognition protein-like"/>
    <property type="match status" value="1"/>
</dbReference>
<dbReference type="AlphaFoldDB" id="A0A1D1V6F6"/>
<dbReference type="GO" id="GO:0008745">
    <property type="term" value="F:N-acetylmuramoyl-L-alanine amidase activity"/>
    <property type="evidence" value="ECO:0007669"/>
    <property type="project" value="InterPro"/>
</dbReference>
<protein>
    <submittedName>
        <fullName evidence="2">Uncharacterized protein</fullName>
    </submittedName>
</protein>
<dbReference type="EMBL" id="BDGG01000004">
    <property type="protein sequence ID" value="GAU97254.1"/>
    <property type="molecule type" value="Genomic_DNA"/>
</dbReference>
<dbReference type="GO" id="GO:0009253">
    <property type="term" value="P:peptidoglycan catabolic process"/>
    <property type="evidence" value="ECO:0007669"/>
    <property type="project" value="InterPro"/>
</dbReference>
<sequence>MYGLLQDEIFWVLLSGSLCLCGGWFYLVRKVILPMFAVVGHFQWNAEQGVWQVVITTSATTAVTSVAIHSVPATTMPPASSCNMLVLTNRLYDALAGLSVTDREEISANVFFTFVDQLVGRMSMLCPPITGRESWNALAPKERLTPLDLPISHVILSETGRADCLTYQECKAEVAAIQYLHIYGDLARNFSDIGMIN</sequence>
<organism evidence="2 3">
    <name type="scientific">Ramazzottius varieornatus</name>
    <name type="common">Water bear</name>
    <name type="synonym">Tardigrade</name>
    <dbReference type="NCBI Taxonomy" id="947166"/>
    <lineage>
        <taxon>Eukaryota</taxon>
        <taxon>Metazoa</taxon>
        <taxon>Ecdysozoa</taxon>
        <taxon>Tardigrada</taxon>
        <taxon>Eutardigrada</taxon>
        <taxon>Parachela</taxon>
        <taxon>Hypsibioidea</taxon>
        <taxon>Ramazzottiidae</taxon>
        <taxon>Ramazzottius</taxon>
    </lineage>
</organism>
<gene>
    <name evidence="2" type="primary">RvY_08581-1</name>
    <name evidence="2" type="synonym">RvY_08581.1</name>
    <name evidence="2" type="ORF">RvY_08581</name>
</gene>
<keyword evidence="1" id="KW-0812">Transmembrane</keyword>
<reference evidence="2 3" key="1">
    <citation type="journal article" date="2016" name="Nat. Commun.">
        <title>Extremotolerant tardigrade genome and improved radiotolerance of human cultured cells by tardigrade-unique protein.</title>
        <authorList>
            <person name="Hashimoto T."/>
            <person name="Horikawa D.D."/>
            <person name="Saito Y."/>
            <person name="Kuwahara H."/>
            <person name="Kozuka-Hata H."/>
            <person name="Shin-I T."/>
            <person name="Minakuchi Y."/>
            <person name="Ohishi K."/>
            <person name="Motoyama A."/>
            <person name="Aizu T."/>
            <person name="Enomoto A."/>
            <person name="Kondo K."/>
            <person name="Tanaka S."/>
            <person name="Hara Y."/>
            <person name="Koshikawa S."/>
            <person name="Sagara H."/>
            <person name="Miura T."/>
            <person name="Yokobori S."/>
            <person name="Miyagawa K."/>
            <person name="Suzuki Y."/>
            <person name="Kubo T."/>
            <person name="Oyama M."/>
            <person name="Kohara Y."/>
            <person name="Fujiyama A."/>
            <person name="Arakawa K."/>
            <person name="Katayama T."/>
            <person name="Toyoda A."/>
            <person name="Kunieda T."/>
        </authorList>
    </citation>
    <scope>NUCLEOTIDE SEQUENCE [LARGE SCALE GENOMIC DNA]</scope>
    <source>
        <strain evidence="2 3">YOKOZUNA-1</strain>
    </source>
</reference>
<keyword evidence="1" id="KW-1133">Transmembrane helix</keyword>
<proteinExistence type="predicted"/>
<comment type="caution">
    <text evidence="2">The sequence shown here is derived from an EMBL/GenBank/DDBJ whole genome shotgun (WGS) entry which is preliminary data.</text>
</comment>
<dbReference type="InterPro" id="IPR036505">
    <property type="entry name" value="Amidase/PGRP_sf"/>
</dbReference>
<accession>A0A1D1V6F6</accession>
<keyword evidence="1" id="KW-0472">Membrane</keyword>
<keyword evidence="3" id="KW-1185">Reference proteome</keyword>
<evidence type="ECO:0000256" key="1">
    <source>
        <dbReference type="SAM" id="Phobius"/>
    </source>
</evidence>
<evidence type="ECO:0000313" key="2">
    <source>
        <dbReference type="EMBL" id="GAU97254.1"/>
    </source>
</evidence>
<feature type="transmembrane region" description="Helical" evidence="1">
    <location>
        <begin position="9"/>
        <end position="27"/>
    </location>
</feature>
<dbReference type="Proteomes" id="UP000186922">
    <property type="component" value="Unassembled WGS sequence"/>
</dbReference>
<dbReference type="SUPFAM" id="SSF55846">
    <property type="entry name" value="N-acetylmuramoyl-L-alanine amidase-like"/>
    <property type="match status" value="1"/>
</dbReference>
<name>A0A1D1V6F6_RAMVA</name>
<evidence type="ECO:0000313" key="3">
    <source>
        <dbReference type="Proteomes" id="UP000186922"/>
    </source>
</evidence>